<dbReference type="KEGG" id="sof:NCTC11214_04378"/>
<keyword evidence="3" id="KW-0949">S-adenosyl-L-methionine</keyword>
<gene>
    <name evidence="5" type="primary">bioC_2</name>
    <name evidence="5" type="ORF">NCTC11214_04378</name>
</gene>
<evidence type="ECO:0000256" key="3">
    <source>
        <dbReference type="ARBA" id="ARBA00022691"/>
    </source>
</evidence>
<dbReference type="PANTHER" id="PTHR43861">
    <property type="entry name" value="TRANS-ACONITATE 2-METHYLTRANSFERASE-RELATED"/>
    <property type="match status" value="1"/>
</dbReference>
<dbReference type="Proteomes" id="UP000281391">
    <property type="component" value="Chromosome"/>
</dbReference>
<dbReference type="SUPFAM" id="SSF53335">
    <property type="entry name" value="S-adenosyl-L-methionine-dependent methyltransferases"/>
    <property type="match status" value="1"/>
</dbReference>
<keyword evidence="2 5" id="KW-0808">Transferase</keyword>
<evidence type="ECO:0000256" key="2">
    <source>
        <dbReference type="ARBA" id="ARBA00022679"/>
    </source>
</evidence>
<evidence type="ECO:0000259" key="4">
    <source>
        <dbReference type="Pfam" id="PF13649"/>
    </source>
</evidence>
<evidence type="ECO:0000313" key="6">
    <source>
        <dbReference type="Proteomes" id="UP000281391"/>
    </source>
</evidence>
<keyword evidence="1 5" id="KW-0489">Methyltransferase</keyword>
<dbReference type="Pfam" id="PF13649">
    <property type="entry name" value="Methyltransf_25"/>
    <property type="match status" value="1"/>
</dbReference>
<dbReference type="CDD" id="cd02440">
    <property type="entry name" value="AdoMet_MTases"/>
    <property type="match status" value="1"/>
</dbReference>
<dbReference type="GO" id="GO:0032259">
    <property type="term" value="P:methylation"/>
    <property type="evidence" value="ECO:0007669"/>
    <property type="project" value="UniProtKB-KW"/>
</dbReference>
<feature type="domain" description="Methyltransferase" evidence="4">
    <location>
        <begin position="46"/>
        <end position="139"/>
    </location>
</feature>
<dbReference type="PANTHER" id="PTHR43861:SF1">
    <property type="entry name" value="TRANS-ACONITATE 2-METHYLTRANSFERASE"/>
    <property type="match status" value="1"/>
</dbReference>
<dbReference type="Gene3D" id="3.40.50.150">
    <property type="entry name" value="Vaccinia Virus protein VP39"/>
    <property type="match status" value="1"/>
</dbReference>
<dbReference type="EC" id="2.1.1.197" evidence="5"/>
<dbReference type="AlphaFoldDB" id="A0A3S4HU94"/>
<accession>A0A3S4HU94</accession>
<protein>
    <submittedName>
        <fullName evidence="5">Malonyl-CoA O-methyltransferase BioC</fullName>
        <ecNumber evidence="5">2.1.1.197</ecNumber>
    </submittedName>
</protein>
<name>A0A3S4HU94_SEROD</name>
<sequence>MEIANSQSQFDSLAIFYEQMFEWPFRKQIETPSVIEQLGDVSSLNILDFGCGTGHYARLLKSAGAHHVVGFDVAGGMLEYAKKREMEKPLGIEYISKITPEMAHTFDLVLAVYVLPYATDYDFLKEMVATMARMLKPGGRLLTLPLNPEYKVDQEYYLPYGFQLSGTQPQQDGSTVQLSFPQQSGAPICANYWSRGAIDSALAHNGFTVTCWRNPEAACAADEIPEHLHAYLAHPHTVLVDCKLG</sequence>
<dbReference type="GO" id="GO:0102130">
    <property type="term" value="F:malonyl-CoA methyltransferase activity"/>
    <property type="evidence" value="ECO:0007669"/>
    <property type="project" value="UniProtKB-EC"/>
</dbReference>
<organism evidence="5 6">
    <name type="scientific">Serratia odorifera</name>
    <dbReference type="NCBI Taxonomy" id="618"/>
    <lineage>
        <taxon>Bacteria</taxon>
        <taxon>Pseudomonadati</taxon>
        <taxon>Pseudomonadota</taxon>
        <taxon>Gammaproteobacteria</taxon>
        <taxon>Enterobacterales</taxon>
        <taxon>Yersiniaceae</taxon>
        <taxon>Serratia</taxon>
    </lineage>
</organism>
<reference evidence="5 6" key="1">
    <citation type="submission" date="2018-12" db="EMBL/GenBank/DDBJ databases">
        <authorList>
            <consortium name="Pathogen Informatics"/>
        </authorList>
    </citation>
    <scope>NUCLEOTIDE SEQUENCE [LARGE SCALE GENOMIC DNA]</scope>
    <source>
        <strain evidence="5 6">NCTC11214</strain>
    </source>
</reference>
<dbReference type="RefSeq" id="WP_004962877.1">
    <property type="nucleotide sequence ID" value="NZ_JAEKCK010000003.1"/>
</dbReference>
<dbReference type="EMBL" id="LR134117">
    <property type="protein sequence ID" value="VDZ63248.1"/>
    <property type="molecule type" value="Genomic_DNA"/>
</dbReference>
<evidence type="ECO:0000256" key="1">
    <source>
        <dbReference type="ARBA" id="ARBA00022603"/>
    </source>
</evidence>
<dbReference type="InterPro" id="IPR029063">
    <property type="entry name" value="SAM-dependent_MTases_sf"/>
</dbReference>
<proteinExistence type="predicted"/>
<dbReference type="InterPro" id="IPR041698">
    <property type="entry name" value="Methyltransf_25"/>
</dbReference>
<evidence type="ECO:0000313" key="5">
    <source>
        <dbReference type="EMBL" id="VDZ63248.1"/>
    </source>
</evidence>